<protein>
    <submittedName>
        <fullName evidence="1">ABC transporter D family member 1</fullName>
    </submittedName>
</protein>
<comment type="caution">
    <text evidence="1">The sequence shown here is derived from an EMBL/GenBank/DDBJ whole genome shotgun (WGS) entry which is preliminary data.</text>
</comment>
<dbReference type="Proteomes" id="UP001060215">
    <property type="component" value="Chromosome 2"/>
</dbReference>
<evidence type="ECO:0000313" key="1">
    <source>
        <dbReference type="EMBL" id="KAI8017392.1"/>
    </source>
</evidence>
<gene>
    <name evidence="1" type="ORF">LOK49_LG04G00217</name>
</gene>
<name>A0ACC0HWQ7_9ERIC</name>
<accession>A0ACC0HWQ7</accession>
<evidence type="ECO:0000313" key="2">
    <source>
        <dbReference type="Proteomes" id="UP001060215"/>
    </source>
</evidence>
<proteinExistence type="predicted"/>
<organism evidence="1 2">
    <name type="scientific">Camellia lanceoleosa</name>
    <dbReference type="NCBI Taxonomy" id="1840588"/>
    <lineage>
        <taxon>Eukaryota</taxon>
        <taxon>Viridiplantae</taxon>
        <taxon>Streptophyta</taxon>
        <taxon>Embryophyta</taxon>
        <taxon>Tracheophyta</taxon>
        <taxon>Spermatophyta</taxon>
        <taxon>Magnoliopsida</taxon>
        <taxon>eudicotyledons</taxon>
        <taxon>Gunneridae</taxon>
        <taxon>Pentapetalae</taxon>
        <taxon>asterids</taxon>
        <taxon>Ericales</taxon>
        <taxon>Theaceae</taxon>
        <taxon>Camellia</taxon>
    </lineage>
</organism>
<dbReference type="EMBL" id="CM045759">
    <property type="protein sequence ID" value="KAI8017392.1"/>
    <property type="molecule type" value="Genomic_DNA"/>
</dbReference>
<keyword evidence="2" id="KW-1185">Reference proteome</keyword>
<reference evidence="1 2" key="1">
    <citation type="journal article" date="2022" name="Plant J.">
        <title>Chromosome-level genome of Camellia lanceoleosa provides a valuable resource for understanding genome evolution and self-incompatibility.</title>
        <authorList>
            <person name="Gong W."/>
            <person name="Xiao S."/>
            <person name="Wang L."/>
            <person name="Liao Z."/>
            <person name="Chang Y."/>
            <person name="Mo W."/>
            <person name="Hu G."/>
            <person name="Li W."/>
            <person name="Zhao G."/>
            <person name="Zhu H."/>
            <person name="Hu X."/>
            <person name="Ji K."/>
            <person name="Xiang X."/>
            <person name="Song Q."/>
            <person name="Yuan D."/>
            <person name="Jin S."/>
            <person name="Zhang L."/>
        </authorList>
    </citation>
    <scope>NUCLEOTIDE SEQUENCE [LARGE SCALE GENOMIC DNA]</scope>
    <source>
        <strain evidence="1">SQ_2022a</strain>
    </source>
</reference>
<sequence length="198" mass="23141">MNKLDLKIITDLKHLTAKLALGWRIRLTQHLLKNYLRNNAYYKRITQDLEKFTENEVNLGRRGVAILYAYMLLGLGFLRSVALDFGDLASREQQLEGTFRSFCFIYCYFFLRSVSPFYGTGQIFCLIRRTSCWIPLESLFHEGSIPPTSYNVTKDEQYCGEIRVGLTFTRQGHYQMLSKLSEFLTIHLIDWLLVSNLI</sequence>